<sequence length="295" mass="31728">MCHWQGTLSLFTNEEGGILDDLIVTSTSEQHLYVVSNAGCRDKDWALMQGRAQELQAAGYDVHLEVSENALLALQGPLAAQVLQKGVSGDLTKLPFMSSAVMAVFGVPDCRVTRCGYTGEDGVEISVPVGCAVELAELLLRDPQVQLAGLAARDSLRLEAGLCLYGNDIDETTTPVEAALVWTLGKRRRVAMDFPGAAIIVPQIKGKVKRKRVGLTSVGPPIRAHMPILSPEGRPIGEVTSGCPSPCLKKNVAMGYVESEHSRAGTVLAVEVRKKSCPALITKMPFVPTRYYTLK</sequence>
<evidence type="ECO:0000256" key="4">
    <source>
        <dbReference type="ARBA" id="ARBA00011690"/>
    </source>
</evidence>
<dbReference type="InterPro" id="IPR006223">
    <property type="entry name" value="GcvT"/>
</dbReference>
<comment type="subunit">
    <text evidence="4 11">The glycine cleavage system is composed of four proteins: P, T, L and H.</text>
</comment>
<comment type="catalytic activity">
    <reaction evidence="9 11">
        <text>N(6)-[(R)-S(8)-aminomethyldihydrolipoyl]-L-lysyl-[protein] + (6S)-5,6,7,8-tetrahydrofolate = N(6)-[(R)-dihydrolipoyl]-L-lysyl-[protein] + (6R)-5,10-methylene-5,6,7,8-tetrahydrofolate + NH4(+)</text>
        <dbReference type="Rhea" id="RHEA:16945"/>
        <dbReference type="Rhea" id="RHEA-COMP:10475"/>
        <dbReference type="Rhea" id="RHEA-COMP:10492"/>
        <dbReference type="ChEBI" id="CHEBI:15636"/>
        <dbReference type="ChEBI" id="CHEBI:28938"/>
        <dbReference type="ChEBI" id="CHEBI:57453"/>
        <dbReference type="ChEBI" id="CHEBI:83100"/>
        <dbReference type="ChEBI" id="CHEBI:83143"/>
        <dbReference type="EC" id="2.1.2.10"/>
    </reaction>
</comment>
<evidence type="ECO:0000256" key="3">
    <source>
        <dbReference type="ARBA" id="ARBA00008609"/>
    </source>
</evidence>
<dbReference type="SUPFAM" id="SSF101790">
    <property type="entry name" value="Aminomethyltransferase beta-barrel domain"/>
    <property type="match status" value="1"/>
</dbReference>
<dbReference type="GO" id="GO:0005960">
    <property type="term" value="C:glycine cleavage complex"/>
    <property type="evidence" value="ECO:0007669"/>
    <property type="project" value="InterPro"/>
</dbReference>
<keyword evidence="7 11" id="KW-0809">Transit peptide</keyword>
<dbReference type="AlphaFoldDB" id="A0A8C8S086"/>
<evidence type="ECO:0000256" key="6">
    <source>
        <dbReference type="ARBA" id="ARBA00022679"/>
    </source>
</evidence>
<proteinExistence type="inferred from homology"/>
<dbReference type="Pfam" id="PF01571">
    <property type="entry name" value="GCV_T"/>
    <property type="match status" value="1"/>
</dbReference>
<comment type="subcellular location">
    <subcellularLocation>
        <location evidence="2 11">Mitochondrion</location>
    </subcellularLocation>
</comment>
<evidence type="ECO:0000256" key="8">
    <source>
        <dbReference type="ARBA" id="ARBA00023128"/>
    </source>
</evidence>
<evidence type="ECO:0000256" key="11">
    <source>
        <dbReference type="RuleBase" id="RU003981"/>
    </source>
</evidence>
<keyword evidence="15" id="KW-1185">Reference proteome</keyword>
<dbReference type="InterPro" id="IPR013977">
    <property type="entry name" value="GcvT_C"/>
</dbReference>
<keyword evidence="8 11" id="KW-0496">Mitochondrion</keyword>
<dbReference type="InterPro" id="IPR028896">
    <property type="entry name" value="GcvT/YgfZ/DmdA"/>
</dbReference>
<organism evidence="14 15">
    <name type="scientific">Pelusios castaneus</name>
    <name type="common">West African mud turtle</name>
    <dbReference type="NCBI Taxonomy" id="367368"/>
    <lineage>
        <taxon>Eukaryota</taxon>
        <taxon>Metazoa</taxon>
        <taxon>Chordata</taxon>
        <taxon>Craniata</taxon>
        <taxon>Vertebrata</taxon>
        <taxon>Euteleostomi</taxon>
        <taxon>Archelosauria</taxon>
        <taxon>Testudinata</taxon>
        <taxon>Testudines</taxon>
        <taxon>Pleurodira</taxon>
        <taxon>Pelomedusidae</taxon>
        <taxon>Pelusios</taxon>
    </lineage>
</organism>
<evidence type="ECO:0000256" key="10">
    <source>
        <dbReference type="PIRSR" id="PIRSR006487-1"/>
    </source>
</evidence>
<evidence type="ECO:0000313" key="15">
    <source>
        <dbReference type="Proteomes" id="UP000694393"/>
    </source>
</evidence>
<dbReference type="FunFam" id="3.30.70.1400:FF:000001">
    <property type="entry name" value="Aminomethyltransferase"/>
    <property type="match status" value="1"/>
</dbReference>
<evidence type="ECO:0000256" key="5">
    <source>
        <dbReference type="ARBA" id="ARBA00022576"/>
    </source>
</evidence>
<dbReference type="SUPFAM" id="SSF103025">
    <property type="entry name" value="Folate-binding domain"/>
    <property type="match status" value="1"/>
</dbReference>
<evidence type="ECO:0000256" key="1">
    <source>
        <dbReference type="ARBA" id="ARBA00003631"/>
    </source>
</evidence>
<dbReference type="Proteomes" id="UP000694393">
    <property type="component" value="Unplaced"/>
</dbReference>
<dbReference type="FunFam" id="3.30.1360.120:FF:000014">
    <property type="entry name" value="Aminomethyltransferase"/>
    <property type="match status" value="1"/>
</dbReference>
<evidence type="ECO:0000313" key="14">
    <source>
        <dbReference type="Ensembl" id="ENSPCEP00000012131.1"/>
    </source>
</evidence>
<dbReference type="InterPro" id="IPR029043">
    <property type="entry name" value="GcvT/YgfZ_C"/>
</dbReference>
<dbReference type="FunFam" id="4.10.1250.10:FF:000002">
    <property type="entry name" value="Aminomethyltransferase"/>
    <property type="match status" value="1"/>
</dbReference>
<evidence type="ECO:0000259" key="13">
    <source>
        <dbReference type="Pfam" id="PF08669"/>
    </source>
</evidence>
<dbReference type="Ensembl" id="ENSPCET00000012553.1">
    <property type="protein sequence ID" value="ENSPCEP00000012131.1"/>
    <property type="gene ID" value="ENSPCEG00000009649.1"/>
</dbReference>
<dbReference type="Pfam" id="PF08669">
    <property type="entry name" value="GCV_T_C"/>
    <property type="match status" value="1"/>
</dbReference>
<accession>A0A8C8S086</accession>
<feature type="domain" description="GCVT N-terminal" evidence="12">
    <location>
        <begin position="7"/>
        <end position="185"/>
    </location>
</feature>
<reference evidence="14" key="1">
    <citation type="submission" date="2025-05" db="UniProtKB">
        <authorList>
            <consortium name="Ensembl"/>
        </authorList>
    </citation>
    <scope>IDENTIFICATION</scope>
</reference>
<name>A0A8C8S086_9SAUR</name>
<evidence type="ECO:0000256" key="9">
    <source>
        <dbReference type="ARBA" id="ARBA00047665"/>
    </source>
</evidence>
<dbReference type="InterPro" id="IPR006222">
    <property type="entry name" value="GCVT_N"/>
</dbReference>
<keyword evidence="5 11" id="KW-0032">Aminotransferase</keyword>
<dbReference type="InterPro" id="IPR027266">
    <property type="entry name" value="TrmE/GcvT-like"/>
</dbReference>
<comment type="similarity">
    <text evidence="3 11">Belongs to the GcvT family.</text>
</comment>
<dbReference type="Gene3D" id="3.30.1360.120">
    <property type="entry name" value="Probable tRNA modification gtpase trme, domain 1"/>
    <property type="match status" value="1"/>
</dbReference>
<dbReference type="GO" id="GO:0005739">
    <property type="term" value="C:mitochondrion"/>
    <property type="evidence" value="ECO:0007669"/>
    <property type="project" value="UniProtKB-SubCell"/>
</dbReference>
<dbReference type="PANTHER" id="PTHR43757">
    <property type="entry name" value="AMINOMETHYLTRANSFERASE"/>
    <property type="match status" value="1"/>
</dbReference>
<evidence type="ECO:0000259" key="12">
    <source>
        <dbReference type="Pfam" id="PF01571"/>
    </source>
</evidence>
<evidence type="ECO:0000256" key="7">
    <source>
        <dbReference type="ARBA" id="ARBA00022946"/>
    </source>
</evidence>
<comment type="function">
    <text evidence="1 11">The glycine cleavage system catalyzes the degradation of glycine.</text>
</comment>
<feature type="binding site" evidence="10">
    <location>
        <position position="124"/>
    </location>
    <ligand>
        <name>substrate</name>
    </ligand>
</feature>
<protein>
    <recommendedName>
        <fullName evidence="11">Aminomethyltransferase</fullName>
        <ecNumber evidence="11">2.1.2.10</ecNumber>
    </recommendedName>
    <alternativeName>
        <fullName evidence="11">Glycine cleavage system T protein</fullName>
    </alternativeName>
</protein>
<dbReference type="Gene3D" id="4.10.1250.10">
    <property type="entry name" value="Aminomethyltransferase fragment"/>
    <property type="match status" value="1"/>
</dbReference>
<dbReference type="GO" id="GO:0006546">
    <property type="term" value="P:glycine catabolic process"/>
    <property type="evidence" value="ECO:0007669"/>
    <property type="project" value="InterPro"/>
</dbReference>
<dbReference type="GO" id="GO:0004047">
    <property type="term" value="F:aminomethyltransferase activity"/>
    <property type="evidence" value="ECO:0007669"/>
    <property type="project" value="UniProtKB-EC"/>
</dbReference>
<dbReference type="GO" id="GO:0008483">
    <property type="term" value="F:transaminase activity"/>
    <property type="evidence" value="ECO:0007669"/>
    <property type="project" value="UniProtKB-KW"/>
</dbReference>
<keyword evidence="6 11" id="KW-0808">Transferase</keyword>
<dbReference type="Gene3D" id="2.40.30.110">
    <property type="entry name" value="Aminomethyltransferase beta-barrel domains"/>
    <property type="match status" value="1"/>
</dbReference>
<dbReference type="Gene3D" id="3.30.70.1400">
    <property type="entry name" value="Aminomethyltransferase beta-barrel domains"/>
    <property type="match status" value="1"/>
</dbReference>
<dbReference type="EC" id="2.1.2.10" evidence="11"/>
<dbReference type="PIRSF" id="PIRSF006487">
    <property type="entry name" value="GcvT"/>
    <property type="match status" value="1"/>
</dbReference>
<dbReference type="Ensembl" id="ENSPCET00000012293.1">
    <property type="protein sequence ID" value="ENSPCEP00000011885.1"/>
    <property type="gene ID" value="ENSPCEG00000009451.1"/>
</dbReference>
<dbReference type="PANTHER" id="PTHR43757:SF16">
    <property type="entry name" value="AMINOMETHYLTRANSFERASE, MITOCHONDRIAL"/>
    <property type="match status" value="1"/>
</dbReference>
<dbReference type="FunFam" id="2.40.30.110:FF:000002">
    <property type="entry name" value="Aminomethyltransferase"/>
    <property type="match status" value="1"/>
</dbReference>
<feature type="domain" description="Aminomethyltransferase C-terminal" evidence="13">
    <location>
        <begin position="210"/>
        <end position="287"/>
    </location>
</feature>
<dbReference type="NCBIfam" id="TIGR00528">
    <property type="entry name" value="gcvT"/>
    <property type="match status" value="1"/>
</dbReference>
<evidence type="ECO:0000256" key="2">
    <source>
        <dbReference type="ARBA" id="ARBA00004173"/>
    </source>
</evidence>